<feature type="domain" description="ABC transporter" evidence="4">
    <location>
        <begin position="9"/>
        <end position="239"/>
    </location>
</feature>
<evidence type="ECO:0000313" key="6">
    <source>
        <dbReference type="Proteomes" id="UP000661507"/>
    </source>
</evidence>
<dbReference type="AlphaFoldDB" id="A0A917NZE9"/>
<dbReference type="Pfam" id="PF00005">
    <property type="entry name" value="ABC_tran"/>
    <property type="match status" value="1"/>
</dbReference>
<keyword evidence="2" id="KW-0547">Nucleotide-binding</keyword>
<name>A0A917NZE9_9PROT</name>
<dbReference type="InterPro" id="IPR050093">
    <property type="entry name" value="ABC_SmlMolc_Importer"/>
</dbReference>
<evidence type="ECO:0000256" key="1">
    <source>
        <dbReference type="ARBA" id="ARBA00022448"/>
    </source>
</evidence>
<dbReference type="InterPro" id="IPR003593">
    <property type="entry name" value="AAA+_ATPase"/>
</dbReference>
<keyword evidence="3" id="KW-0067">ATP-binding</keyword>
<dbReference type="GO" id="GO:0043190">
    <property type="term" value="C:ATP-binding cassette (ABC) transporter complex"/>
    <property type="evidence" value="ECO:0007669"/>
    <property type="project" value="InterPro"/>
</dbReference>
<dbReference type="SMART" id="SM00382">
    <property type="entry name" value="AAA"/>
    <property type="match status" value="1"/>
</dbReference>
<dbReference type="PANTHER" id="PTHR42781">
    <property type="entry name" value="SPERMIDINE/PUTRESCINE IMPORT ATP-BINDING PROTEIN POTA"/>
    <property type="match status" value="1"/>
</dbReference>
<keyword evidence="1" id="KW-0813">Transport</keyword>
<dbReference type="PROSITE" id="PS00211">
    <property type="entry name" value="ABC_TRANSPORTER_1"/>
    <property type="match status" value="1"/>
</dbReference>
<dbReference type="PANTHER" id="PTHR42781:SF4">
    <property type="entry name" value="SPERMIDINE_PUTRESCINE IMPORT ATP-BINDING PROTEIN POTA"/>
    <property type="match status" value="1"/>
</dbReference>
<dbReference type="PROSITE" id="PS50893">
    <property type="entry name" value="ABC_TRANSPORTER_2"/>
    <property type="match status" value="1"/>
</dbReference>
<organism evidence="5 6">
    <name type="scientific">Neoroseomonas lacus</name>
    <dbReference type="NCBI Taxonomy" id="287609"/>
    <lineage>
        <taxon>Bacteria</taxon>
        <taxon>Pseudomonadati</taxon>
        <taxon>Pseudomonadota</taxon>
        <taxon>Alphaproteobacteria</taxon>
        <taxon>Acetobacterales</taxon>
        <taxon>Acetobacteraceae</taxon>
        <taxon>Neoroseomonas</taxon>
    </lineage>
</organism>
<evidence type="ECO:0000259" key="4">
    <source>
        <dbReference type="PROSITE" id="PS50893"/>
    </source>
</evidence>
<keyword evidence="6" id="KW-1185">Reference proteome</keyword>
<protein>
    <submittedName>
        <fullName evidence="5">Polyamine-transporting ATPase</fullName>
    </submittedName>
</protein>
<dbReference type="InterPro" id="IPR027417">
    <property type="entry name" value="P-loop_NTPase"/>
</dbReference>
<dbReference type="GO" id="GO:0015847">
    <property type="term" value="P:putrescine transport"/>
    <property type="evidence" value="ECO:0007669"/>
    <property type="project" value="UniProtKB-ARBA"/>
</dbReference>
<dbReference type="FunFam" id="3.40.50.300:FF:000133">
    <property type="entry name" value="Spermidine/putrescine import ATP-binding protein PotA"/>
    <property type="match status" value="1"/>
</dbReference>
<reference evidence="5" key="2">
    <citation type="submission" date="2020-09" db="EMBL/GenBank/DDBJ databases">
        <authorList>
            <person name="Sun Q."/>
            <person name="Zhou Y."/>
        </authorList>
    </citation>
    <scope>NUCLEOTIDE SEQUENCE</scope>
    <source>
        <strain evidence="5">CGMCC 1.3617</strain>
    </source>
</reference>
<dbReference type="GO" id="GO:0016887">
    <property type="term" value="F:ATP hydrolysis activity"/>
    <property type="evidence" value="ECO:0007669"/>
    <property type="project" value="InterPro"/>
</dbReference>
<comment type="caution">
    <text evidence="5">The sequence shown here is derived from an EMBL/GenBank/DDBJ whole genome shotgun (WGS) entry which is preliminary data.</text>
</comment>
<dbReference type="Proteomes" id="UP000661507">
    <property type="component" value="Unassembled WGS sequence"/>
</dbReference>
<dbReference type="Gene3D" id="3.40.50.300">
    <property type="entry name" value="P-loop containing nucleotide triphosphate hydrolases"/>
    <property type="match status" value="1"/>
</dbReference>
<gene>
    <name evidence="5" type="ORF">GCM10011320_58620</name>
</gene>
<evidence type="ECO:0000256" key="2">
    <source>
        <dbReference type="ARBA" id="ARBA00022741"/>
    </source>
</evidence>
<dbReference type="InterPro" id="IPR017871">
    <property type="entry name" value="ABC_transporter-like_CS"/>
</dbReference>
<accession>A0A917NZE9</accession>
<dbReference type="InterPro" id="IPR013611">
    <property type="entry name" value="Transp-assoc_OB_typ2"/>
</dbReference>
<reference evidence="5" key="1">
    <citation type="journal article" date="2014" name="Int. J. Syst. Evol. Microbiol.">
        <title>Complete genome sequence of Corynebacterium casei LMG S-19264T (=DSM 44701T), isolated from a smear-ripened cheese.</title>
        <authorList>
            <consortium name="US DOE Joint Genome Institute (JGI-PGF)"/>
            <person name="Walter F."/>
            <person name="Albersmeier A."/>
            <person name="Kalinowski J."/>
            <person name="Ruckert C."/>
        </authorList>
    </citation>
    <scope>NUCLEOTIDE SEQUENCE</scope>
    <source>
        <strain evidence="5">CGMCC 1.3617</strain>
    </source>
</reference>
<dbReference type="InterPro" id="IPR003439">
    <property type="entry name" value="ABC_transporter-like_ATP-bd"/>
</dbReference>
<dbReference type="EMBL" id="BMKW01000026">
    <property type="protein sequence ID" value="GGJ43407.1"/>
    <property type="molecule type" value="Genomic_DNA"/>
</dbReference>
<dbReference type="GO" id="GO:0022857">
    <property type="term" value="F:transmembrane transporter activity"/>
    <property type="evidence" value="ECO:0007669"/>
    <property type="project" value="InterPro"/>
</dbReference>
<evidence type="ECO:0000313" key="5">
    <source>
        <dbReference type="EMBL" id="GGJ43407.1"/>
    </source>
</evidence>
<sequence length="357" mass="38536">MVQGAGQSVEIQGLSKRFGDVVALDRVSLTVRPGEFMALLGPSGSGKTTILMAVAGFEQADTGAIRIGGRAIDRLPPHKRDIGVVFQRYALFPHMTVAENLAYSLRRRGIAAAETARRVEEALALVKMEGYGARGVDQLSGGQQQRVAIARALIFRPAVLLMDEPMSALDKKLREHMQMELRLLHRELGATIILVTHDQEEALSMADRVALLHEGRLRQMGTPAELYRAPADAFVAGFIGRNNFLPIEAGPPLRLRGCDGDLVGVLAEDSAAPRPGDVLAIRPEHMALLPPEVPGGEPCRVLETAFGGARQTVLVEAAHHRITVEAAVSDHLWQPGQAASLHFNPRTGRIFPAPGPQ</sequence>
<dbReference type="RefSeq" id="WP_188973583.1">
    <property type="nucleotide sequence ID" value="NZ_BMKW01000026.1"/>
</dbReference>
<dbReference type="SUPFAM" id="SSF52540">
    <property type="entry name" value="P-loop containing nucleoside triphosphate hydrolases"/>
    <property type="match status" value="1"/>
</dbReference>
<proteinExistence type="predicted"/>
<dbReference type="Pfam" id="PF08402">
    <property type="entry name" value="TOBE_2"/>
    <property type="match status" value="1"/>
</dbReference>
<dbReference type="Gene3D" id="2.40.50.100">
    <property type="match status" value="1"/>
</dbReference>
<dbReference type="InterPro" id="IPR008995">
    <property type="entry name" value="Mo/tungstate-bd_C_term_dom"/>
</dbReference>
<evidence type="ECO:0000256" key="3">
    <source>
        <dbReference type="ARBA" id="ARBA00022840"/>
    </source>
</evidence>
<dbReference type="SUPFAM" id="SSF50331">
    <property type="entry name" value="MOP-like"/>
    <property type="match status" value="1"/>
</dbReference>
<dbReference type="GO" id="GO:0005524">
    <property type="term" value="F:ATP binding"/>
    <property type="evidence" value="ECO:0007669"/>
    <property type="project" value="UniProtKB-KW"/>
</dbReference>